<reference evidence="2" key="1">
    <citation type="submission" date="2022-07" db="EMBL/GenBank/DDBJ databases">
        <title>Fungi with potential for degradation of polypropylene.</title>
        <authorList>
            <person name="Gostincar C."/>
        </authorList>
    </citation>
    <scope>NUCLEOTIDE SEQUENCE</scope>
    <source>
        <strain evidence="2">EXF-13287</strain>
    </source>
</reference>
<evidence type="ECO:0000313" key="2">
    <source>
        <dbReference type="EMBL" id="KAJ9143259.1"/>
    </source>
</evidence>
<dbReference type="PANTHER" id="PTHR41805:SF1">
    <property type="entry name" value="RRNA-PROCESSING PROTEIN FYV7"/>
    <property type="match status" value="1"/>
</dbReference>
<organism evidence="2 3">
    <name type="scientific">Coniochaeta hoffmannii</name>
    <dbReference type="NCBI Taxonomy" id="91930"/>
    <lineage>
        <taxon>Eukaryota</taxon>
        <taxon>Fungi</taxon>
        <taxon>Dikarya</taxon>
        <taxon>Ascomycota</taxon>
        <taxon>Pezizomycotina</taxon>
        <taxon>Sordariomycetes</taxon>
        <taxon>Sordariomycetidae</taxon>
        <taxon>Coniochaetales</taxon>
        <taxon>Coniochaetaceae</taxon>
        <taxon>Coniochaeta</taxon>
    </lineage>
</organism>
<feature type="compositionally biased region" description="Basic and acidic residues" evidence="1">
    <location>
        <begin position="99"/>
        <end position="109"/>
    </location>
</feature>
<feature type="compositionally biased region" description="Basic and acidic residues" evidence="1">
    <location>
        <begin position="77"/>
        <end position="88"/>
    </location>
</feature>
<feature type="region of interest" description="Disordered" evidence="1">
    <location>
        <begin position="65"/>
        <end position="238"/>
    </location>
</feature>
<evidence type="ECO:0008006" key="4">
    <source>
        <dbReference type="Google" id="ProtNLM"/>
    </source>
</evidence>
<protein>
    <recommendedName>
        <fullName evidence="4">rRNA-processing protein FYV7</fullName>
    </recommendedName>
</protein>
<proteinExistence type="predicted"/>
<feature type="compositionally biased region" description="Acidic residues" evidence="1">
    <location>
        <begin position="89"/>
        <end position="98"/>
    </location>
</feature>
<feature type="compositionally biased region" description="Basic and acidic residues" evidence="1">
    <location>
        <begin position="179"/>
        <end position="216"/>
    </location>
</feature>
<keyword evidence="3" id="KW-1185">Reference proteome</keyword>
<feature type="region of interest" description="Disordered" evidence="1">
    <location>
        <begin position="1"/>
        <end position="45"/>
    </location>
</feature>
<dbReference type="Proteomes" id="UP001174691">
    <property type="component" value="Unassembled WGS sequence"/>
</dbReference>
<feature type="compositionally biased region" description="Acidic residues" evidence="1">
    <location>
        <begin position="144"/>
        <end position="154"/>
    </location>
</feature>
<name>A0AA38RNZ4_9PEZI</name>
<dbReference type="AlphaFoldDB" id="A0AA38RNZ4"/>
<evidence type="ECO:0000256" key="1">
    <source>
        <dbReference type="SAM" id="MobiDB-lite"/>
    </source>
</evidence>
<gene>
    <name evidence="2" type="ORF">NKR19_g6889</name>
</gene>
<comment type="caution">
    <text evidence="2">The sequence shown here is derived from an EMBL/GenBank/DDBJ whole genome shotgun (WGS) entry which is preliminary data.</text>
</comment>
<dbReference type="PANTHER" id="PTHR41805">
    <property type="entry name" value="EXPRESSED PROTEIN"/>
    <property type="match status" value="1"/>
</dbReference>
<feature type="compositionally biased region" description="Basic and acidic residues" evidence="1">
    <location>
        <begin position="116"/>
        <end position="143"/>
    </location>
</feature>
<accession>A0AA38RNZ4</accession>
<dbReference type="EMBL" id="JANBVN010000113">
    <property type="protein sequence ID" value="KAJ9143259.1"/>
    <property type="molecule type" value="Genomic_DNA"/>
</dbReference>
<evidence type="ECO:0000313" key="3">
    <source>
        <dbReference type="Proteomes" id="UP001174691"/>
    </source>
</evidence>
<sequence>MTSTKRPADSPSAGGQEPTAKKPRVGGFRVPAPANLPDGPWRRKAVKIKHELIVKSKIKKEYAKVKKHQLEQQQPAKGKDIFPNKAENEEGEDEDEHDGDNTQDGRVEGEQAEEEAGQKRVDGRRGEPQPEPEIHPDRVRMLDGEDEQQQDEDVNGFRTRPDAEHARNRDRRRQQRKPGYFEKELKEAERKKAEAEARAKERERREKEREKAIKERERHRRIMAKARSGGRDGKRKLGKESIVMLDRVKRLVGQK</sequence>